<evidence type="ECO:0000313" key="1">
    <source>
        <dbReference type="Proteomes" id="UP000695022"/>
    </source>
</evidence>
<evidence type="ECO:0000313" key="2">
    <source>
        <dbReference type="RefSeq" id="XP_014679346.1"/>
    </source>
</evidence>
<keyword evidence="1" id="KW-1185">Reference proteome</keyword>
<dbReference type="RefSeq" id="XP_014679346.1">
    <property type="nucleotide sequence ID" value="XM_014823860.1"/>
</dbReference>
<dbReference type="PANTHER" id="PTHR35450">
    <property type="entry name" value="REVERSE TRANSCRIPTASE DOMAIN-CONTAINING PROTEIN"/>
    <property type="match status" value="1"/>
</dbReference>
<dbReference type="Proteomes" id="UP000695022">
    <property type="component" value="Unplaced"/>
</dbReference>
<accession>A0ABM1F4H5</accession>
<organism evidence="1 2">
    <name type="scientific">Priapulus caudatus</name>
    <name type="common">Priapulid worm</name>
    <dbReference type="NCBI Taxonomy" id="37621"/>
    <lineage>
        <taxon>Eukaryota</taxon>
        <taxon>Metazoa</taxon>
        <taxon>Ecdysozoa</taxon>
        <taxon>Scalidophora</taxon>
        <taxon>Priapulida</taxon>
        <taxon>Priapulimorpha</taxon>
        <taxon>Priapulimorphida</taxon>
        <taxon>Priapulidae</taxon>
        <taxon>Priapulus</taxon>
    </lineage>
</organism>
<dbReference type="GeneID" id="106819213"/>
<protein>
    <submittedName>
        <fullName evidence="2">Uncharacterized protein LOC106819213</fullName>
    </submittedName>
</protein>
<gene>
    <name evidence="2" type="primary">LOC106819213</name>
</gene>
<reference evidence="2" key="1">
    <citation type="submission" date="2025-08" db="UniProtKB">
        <authorList>
            <consortium name="RefSeq"/>
        </authorList>
    </citation>
    <scope>IDENTIFICATION</scope>
</reference>
<dbReference type="PANTHER" id="PTHR35450:SF2">
    <property type="entry name" value="REVERSE TRANSCRIPTASE DOMAIN-CONTAINING PROTEIN"/>
    <property type="match status" value="1"/>
</dbReference>
<proteinExistence type="predicted"/>
<sequence>MIVSMTKKLKRNLGMAWIDYKKAFDSVPHSWILAAIKIYHVSPTIIQFMEATMKKWKTEMPLFTQGGCLRTEDISIKRGIFQFDKHNTISYLLYMAFLKLFTKNEYELEQALVTVKAFSDDIKMEFGLGKCATAILKCEPEAEQTPQHTDTHEGESVVDMEDRISTKMLETQAIPWINAEA</sequence>
<name>A0ABM1F4H5_PRICU</name>